<proteinExistence type="predicted"/>
<evidence type="ECO:0000313" key="5">
    <source>
        <dbReference type="EMBL" id="RLE09554.1"/>
    </source>
</evidence>
<evidence type="ECO:0000259" key="4">
    <source>
        <dbReference type="Pfam" id="PF24517"/>
    </source>
</evidence>
<evidence type="ECO:0000313" key="6">
    <source>
        <dbReference type="Proteomes" id="UP000279422"/>
    </source>
</evidence>
<dbReference type="Pfam" id="PF13620">
    <property type="entry name" value="CarboxypepD_reg"/>
    <property type="match status" value="1"/>
</dbReference>
<dbReference type="GO" id="GO:0005576">
    <property type="term" value="C:extracellular region"/>
    <property type="evidence" value="ECO:0007669"/>
    <property type="project" value="UniProtKB-SubCell"/>
</dbReference>
<comment type="caution">
    <text evidence="5">The sequence shown here is derived from an EMBL/GenBank/DDBJ whole genome shotgun (WGS) entry which is preliminary data.</text>
</comment>
<accession>A0A497E527</accession>
<reference evidence="5 6" key="1">
    <citation type="submission" date="2018-06" db="EMBL/GenBank/DDBJ databases">
        <title>Extensive metabolic versatility and redundancy in microbially diverse, dynamic hydrothermal sediments.</title>
        <authorList>
            <person name="Dombrowski N."/>
            <person name="Teske A."/>
            <person name="Baker B.J."/>
        </authorList>
    </citation>
    <scope>NUCLEOTIDE SEQUENCE [LARGE SCALE GENOMIC DNA]</scope>
    <source>
        <strain evidence="5">B47_G16</strain>
    </source>
</reference>
<dbReference type="Gene3D" id="2.60.120.970">
    <property type="match status" value="1"/>
</dbReference>
<name>A0A497E527_UNCAE</name>
<gene>
    <name evidence="5" type="ORF">DRJ00_03915</name>
</gene>
<comment type="subcellular location">
    <subcellularLocation>
        <location evidence="1">Secreted</location>
    </subcellularLocation>
</comment>
<evidence type="ECO:0000256" key="3">
    <source>
        <dbReference type="ARBA" id="ARBA00022729"/>
    </source>
</evidence>
<dbReference type="Gene3D" id="2.60.120.200">
    <property type="match status" value="1"/>
</dbReference>
<dbReference type="SUPFAM" id="SSF49899">
    <property type="entry name" value="Concanavalin A-like lectins/glucanases"/>
    <property type="match status" value="1"/>
</dbReference>
<dbReference type="Proteomes" id="UP000279422">
    <property type="component" value="Unassembled WGS sequence"/>
</dbReference>
<dbReference type="NCBIfam" id="NF033679">
    <property type="entry name" value="DNRLRE_dom"/>
    <property type="match status" value="2"/>
</dbReference>
<organism evidence="5 6">
    <name type="scientific">Aerophobetes bacterium</name>
    <dbReference type="NCBI Taxonomy" id="2030807"/>
    <lineage>
        <taxon>Bacteria</taxon>
        <taxon>Candidatus Aerophobota</taxon>
    </lineage>
</organism>
<dbReference type="InterPro" id="IPR008969">
    <property type="entry name" value="CarboxyPept-like_regulatory"/>
</dbReference>
<keyword evidence="2" id="KW-0964">Secreted</keyword>
<dbReference type="EMBL" id="QMPZ01000040">
    <property type="protein sequence ID" value="RLE09554.1"/>
    <property type="molecule type" value="Genomic_DNA"/>
</dbReference>
<dbReference type="Gene3D" id="2.60.40.1120">
    <property type="entry name" value="Carboxypeptidase-like, regulatory domain"/>
    <property type="match status" value="1"/>
</dbReference>
<dbReference type="InterPro" id="IPR013320">
    <property type="entry name" value="ConA-like_dom_sf"/>
</dbReference>
<sequence>MVKKLTLLSFIFFLLVIFSSQLLFVQQSCAGSSPKYPASRSTEEWSWEKLVSIYKDSKALLAIKKITQNNGEIFLFPDPALVDYAARDLGLDKIGQLTYRTPDPEVDLIISLPTFINLPGYNLCVDNGPGLSDIPKPRSWQSSVKTSVGINIHTHKERFLSIGGGKGFLKFDRRYSKSNGQESVSQSAYGYVIFKYSDERDIALNYGDRVVIEISYKEYSNTGNVKYSLSSVESMLAAFVKNFAAHSEKLLNDVAKPQKKENYWQITLVCSHPKFKSRQNIISETYMPSSISITGIVKDENGNPIPGAIVKIVELNVSTVSDKNGKYKISIPTKGKKPFSLSGFNFVLQKKITSVEIKASIGEKFISFPFRDGVKRKIPIEIKVVDQDLKPLKKGSVSLEIINSKKLSFISIEKDSGFLNGKGEYSTFILTRKPEENRDYVFLKDVPLKLVFRISVEDEEGNFLGDKKLTFPLGMALLHGWTVGPDMKPRYEPDPPVVYPKTYYLASQRSFEGEFYILVRIPSPPERKAKEIYLKWTDTCHLPLELLLEKPLKAGEKIEVRKGKVDILTPEEHEQRIKQWVKEFLQAMGFDNGHLSKTLFNLQKLPVRYNVSGASVPHYARGGFESVGHIDIFDSDTEYWGSKAFKGVDPPYTILFHEIGHFVHKQMVDRWIEACLWDKFYLGAEHSTWRPPEAKTEKGKRVTSFYENTADFFAYLMYKFLDKHHPEFKDSIYYDPGYLEDFDTTKKAMAALAYGGYKVEGIQTTFLRYLYGNFVKISPARVFGDYLRIMDSFKQESWILKWVPARNIEEWVQMKRKHKGIQEGNLDVLAHKFRVVSYDAGITAYAQGNLKIKINQNSYQLKEGVSGMVSLTPGDTVQIKEGASIIYINDPQKGERTYLFVKKGAVFQFLSFREIKVIQGEVAFHGPIIIRTASATIQPKGTSGVVKAKANGEIKIQVVKGKVDIKTSTTQKELLEGQEAIIDTEGKIKFIQAVNQNQIVESFYQNALPAGVKIIESTEVSQTAKGGVTSFKRNWKWSDPEGNDHYSIQGNEFYLKINPYQDIWYCNRGGAGLLTTDVPQTDTWSAEVMLKVTERKQATHTGLVIWNGRERNPVYALYVGLYDTQRVRVEGSYSKTSTGWPDTLRAIKGNKGNFDDPYNQTSVFLKIERKGDNYSFYYRSPDSRNWKMLGQILTKDKFTRIGFIGKSWGGNSLEARFTDFKLSVFKAPGASPEKKPSTAAPSGTPLNIIKLHPTADSHVFAYSYRNWDNANWGKWEIIGAGWQVPGGEKRAYLKFDLPKVPCKKATLKLYLYNIGGSNSLTLGVYRVLEPWNEGTDTYHPGKIEKTAKEGEITWNNQPAFDSHPVVKFKPPAEVNRWVSVDITSLVKMWLSGKPNYGLMIKMVEIPHAGLSESIYNFWSREYKDKTKWPLLEIETSHPKKVHPPAVVVRANVLLVERQSKLDYAQKSEKLRGDGHPDTHFQLILNAPKKTIKWLEIRNTNGQFSVWDTKPSNGMWLIVVVYDGITLNHSDGSFEATLPGEKRTFDLYLQDNGSIAAGNTSYKLTIGFADGRTFSFPITCKSHQ</sequence>
<keyword evidence="3" id="KW-0732">Signal</keyword>
<feature type="domain" description="Carbohydrate-binding module family 96" evidence="4">
    <location>
        <begin position="1249"/>
        <end position="1424"/>
    </location>
</feature>
<dbReference type="SUPFAM" id="SSF49464">
    <property type="entry name" value="Carboxypeptidase regulatory domain-like"/>
    <property type="match status" value="1"/>
</dbReference>
<dbReference type="Pfam" id="PF24517">
    <property type="entry name" value="CBM96"/>
    <property type="match status" value="1"/>
</dbReference>
<dbReference type="Gene3D" id="2.60.120.1440">
    <property type="match status" value="1"/>
</dbReference>
<protein>
    <recommendedName>
        <fullName evidence="4">Carbohydrate-binding module family 96 domain-containing protein</fullName>
    </recommendedName>
</protein>
<evidence type="ECO:0000256" key="2">
    <source>
        <dbReference type="ARBA" id="ARBA00022525"/>
    </source>
</evidence>
<evidence type="ECO:0000256" key="1">
    <source>
        <dbReference type="ARBA" id="ARBA00004613"/>
    </source>
</evidence>
<dbReference type="InterPro" id="IPR055372">
    <property type="entry name" value="CBM96"/>
</dbReference>